<name>A0ABM9BVH0_9BACL</name>
<feature type="chain" id="PRO_5046455857" description="Lipoprotein" evidence="1">
    <location>
        <begin position="24"/>
        <end position="149"/>
    </location>
</feature>
<sequence length="149" mass="16498">MRRKRYFAIAAISLTVMMFTAGCSEDNGSLTYETDEGKQLTISSKTEVPEGFPSDIPLPAEIKITSSLKSEASGNITVAIETEMPFEEAVKLYQGYADKAGYKESFKIEEAGFYSFSGSTNNELFVFNLQLDQENKKTVTGALVYEKKP</sequence>
<dbReference type="EMBL" id="CAKMMF010000003">
    <property type="protein sequence ID" value="CAH1195588.1"/>
    <property type="molecule type" value="Genomic_DNA"/>
</dbReference>
<gene>
    <name evidence="2" type="ORF">PAECIP111893_00723</name>
</gene>
<proteinExistence type="predicted"/>
<dbReference type="RefSeq" id="WP_236339011.1">
    <property type="nucleotide sequence ID" value="NZ_CAKMMF010000003.1"/>
</dbReference>
<dbReference type="Proteomes" id="UP000838686">
    <property type="component" value="Unassembled WGS sequence"/>
</dbReference>
<evidence type="ECO:0008006" key="4">
    <source>
        <dbReference type="Google" id="ProtNLM"/>
    </source>
</evidence>
<protein>
    <recommendedName>
        <fullName evidence="4">Lipoprotein</fullName>
    </recommendedName>
</protein>
<dbReference type="PROSITE" id="PS51257">
    <property type="entry name" value="PROKAR_LIPOPROTEIN"/>
    <property type="match status" value="1"/>
</dbReference>
<keyword evidence="1" id="KW-0732">Signal</keyword>
<evidence type="ECO:0000313" key="2">
    <source>
        <dbReference type="EMBL" id="CAH1195588.1"/>
    </source>
</evidence>
<organism evidence="2 3">
    <name type="scientific">Paenibacillus plantiphilus</name>
    <dbReference type="NCBI Taxonomy" id="2905650"/>
    <lineage>
        <taxon>Bacteria</taxon>
        <taxon>Bacillati</taxon>
        <taxon>Bacillota</taxon>
        <taxon>Bacilli</taxon>
        <taxon>Bacillales</taxon>
        <taxon>Paenibacillaceae</taxon>
        <taxon>Paenibacillus</taxon>
    </lineage>
</organism>
<comment type="caution">
    <text evidence="2">The sequence shown here is derived from an EMBL/GenBank/DDBJ whole genome shotgun (WGS) entry which is preliminary data.</text>
</comment>
<reference evidence="2" key="1">
    <citation type="submission" date="2022-01" db="EMBL/GenBank/DDBJ databases">
        <authorList>
            <person name="Criscuolo A."/>
        </authorList>
    </citation>
    <scope>NUCLEOTIDE SEQUENCE</scope>
    <source>
        <strain evidence="2">CIP111893</strain>
    </source>
</reference>
<keyword evidence="3" id="KW-1185">Reference proteome</keyword>
<evidence type="ECO:0000256" key="1">
    <source>
        <dbReference type="SAM" id="SignalP"/>
    </source>
</evidence>
<feature type="signal peptide" evidence="1">
    <location>
        <begin position="1"/>
        <end position="23"/>
    </location>
</feature>
<accession>A0ABM9BVH0</accession>
<evidence type="ECO:0000313" key="3">
    <source>
        <dbReference type="Proteomes" id="UP000838686"/>
    </source>
</evidence>